<evidence type="ECO:0008006" key="4">
    <source>
        <dbReference type="Google" id="ProtNLM"/>
    </source>
</evidence>
<sequence length="117" mass="13276">MSRSDPPRPPDPLDTIKGVTTLVYALQALSFLVGFTGIAGIIINYLRLADARGTWLESHFVWQIRTFWYQLLWGVLGLLTSVLLIGFVILAGVYCWSIYRVVKGWLNLADQRPMYAE</sequence>
<feature type="transmembrane region" description="Helical" evidence="1">
    <location>
        <begin position="67"/>
        <end position="96"/>
    </location>
</feature>
<organism evidence="2 3">
    <name type="scientific">Thiocapsa imhoffii</name>
    <dbReference type="NCBI Taxonomy" id="382777"/>
    <lineage>
        <taxon>Bacteria</taxon>
        <taxon>Pseudomonadati</taxon>
        <taxon>Pseudomonadota</taxon>
        <taxon>Gammaproteobacteria</taxon>
        <taxon>Chromatiales</taxon>
        <taxon>Chromatiaceae</taxon>
        <taxon>Thiocapsa</taxon>
    </lineage>
</organism>
<comment type="caution">
    <text evidence="2">The sequence shown here is derived from an EMBL/GenBank/DDBJ whole genome shotgun (WGS) entry which is preliminary data.</text>
</comment>
<dbReference type="AlphaFoldDB" id="A0A9X1B8Z9"/>
<keyword evidence="3" id="KW-1185">Reference proteome</keyword>
<keyword evidence="1" id="KW-0812">Transmembrane</keyword>
<evidence type="ECO:0000313" key="2">
    <source>
        <dbReference type="EMBL" id="MBK1644555.1"/>
    </source>
</evidence>
<dbReference type="Proteomes" id="UP001138802">
    <property type="component" value="Unassembled WGS sequence"/>
</dbReference>
<gene>
    <name evidence="2" type="ORF">CKO25_07795</name>
</gene>
<name>A0A9X1B8Z9_9GAMM</name>
<protein>
    <recommendedName>
        <fullName evidence="4">Transmembrane protein</fullName>
    </recommendedName>
</protein>
<feature type="transmembrane region" description="Helical" evidence="1">
    <location>
        <begin position="21"/>
        <end position="47"/>
    </location>
</feature>
<evidence type="ECO:0000256" key="1">
    <source>
        <dbReference type="SAM" id="Phobius"/>
    </source>
</evidence>
<reference evidence="2 3" key="1">
    <citation type="journal article" date="2020" name="Microorganisms">
        <title>Osmotic Adaptation and Compatible Solute Biosynthesis of Phototrophic Bacteria as Revealed from Genome Analyses.</title>
        <authorList>
            <person name="Imhoff J.F."/>
            <person name="Rahn T."/>
            <person name="Kunzel S."/>
            <person name="Keller A."/>
            <person name="Neulinger S.C."/>
        </authorList>
    </citation>
    <scope>NUCLEOTIDE SEQUENCE [LARGE SCALE GENOMIC DNA]</scope>
    <source>
        <strain evidence="2 3">DSM 21303</strain>
    </source>
</reference>
<keyword evidence="1" id="KW-0472">Membrane</keyword>
<dbReference type="EMBL" id="NRSD01000006">
    <property type="protein sequence ID" value="MBK1644555.1"/>
    <property type="molecule type" value="Genomic_DNA"/>
</dbReference>
<dbReference type="RefSeq" id="WP_338115087.1">
    <property type="nucleotide sequence ID" value="NZ_NRSD01000006.1"/>
</dbReference>
<proteinExistence type="predicted"/>
<keyword evidence="1" id="KW-1133">Transmembrane helix</keyword>
<accession>A0A9X1B8Z9</accession>
<evidence type="ECO:0000313" key="3">
    <source>
        <dbReference type="Proteomes" id="UP001138802"/>
    </source>
</evidence>